<evidence type="ECO:0000313" key="1">
    <source>
        <dbReference type="EMBL" id="KTD03825.1"/>
    </source>
</evidence>
<comment type="caution">
    <text evidence="1">The sequence shown here is derived from an EMBL/GenBank/DDBJ whole genome shotgun (WGS) entry which is preliminary data.</text>
</comment>
<sequence>MKTLYRILPAATLATLLMTGCTNTQVGTATGAAAGAGLGYAVSGGSGAGALIGAGAGALIGNQIGRNQDRRYYRRW</sequence>
<organism evidence="1 2">
    <name type="scientific">Legionella geestiana</name>
    <dbReference type="NCBI Taxonomy" id="45065"/>
    <lineage>
        <taxon>Bacteria</taxon>
        <taxon>Pseudomonadati</taxon>
        <taxon>Pseudomonadota</taxon>
        <taxon>Gammaproteobacteria</taxon>
        <taxon>Legionellales</taxon>
        <taxon>Legionellaceae</taxon>
        <taxon>Legionella</taxon>
    </lineage>
</organism>
<dbReference type="RefSeq" id="WP_028386643.1">
    <property type="nucleotide sequence ID" value="NZ_CAAAHN010000004.1"/>
</dbReference>
<dbReference type="InterPro" id="IPR039567">
    <property type="entry name" value="Gly-zipper"/>
</dbReference>
<reference evidence="1 2" key="1">
    <citation type="submission" date="2015-11" db="EMBL/GenBank/DDBJ databases">
        <title>Genomic analysis of 38 Legionella species identifies large and diverse effector repertoires.</title>
        <authorList>
            <person name="Burstein D."/>
            <person name="Amaro F."/>
            <person name="Zusman T."/>
            <person name="Lifshitz Z."/>
            <person name="Cohen O."/>
            <person name="Gilbert J.A."/>
            <person name="Pupko T."/>
            <person name="Shuman H.A."/>
            <person name="Segal G."/>
        </authorList>
    </citation>
    <scope>NUCLEOTIDE SEQUENCE [LARGE SCALE GENOMIC DNA]</scope>
    <source>
        <strain evidence="1 2">ATCC 49504</strain>
    </source>
</reference>
<dbReference type="STRING" id="45065.Lgee_0482"/>
<evidence type="ECO:0000313" key="2">
    <source>
        <dbReference type="Proteomes" id="UP000054785"/>
    </source>
</evidence>
<gene>
    <name evidence="1" type="ORF">Lgee_0482</name>
</gene>
<dbReference type="PATRIC" id="fig|45065.4.peg.515"/>
<dbReference type="EMBL" id="LNYC01000009">
    <property type="protein sequence ID" value="KTD03825.1"/>
    <property type="molecule type" value="Genomic_DNA"/>
</dbReference>
<dbReference type="Proteomes" id="UP000054785">
    <property type="component" value="Unassembled WGS sequence"/>
</dbReference>
<keyword evidence="2" id="KW-1185">Reference proteome</keyword>
<proteinExistence type="predicted"/>
<name>A0A0W0U7T1_9GAMM</name>
<accession>A0A0W0U7T1</accession>
<protein>
    <submittedName>
        <fullName evidence="1">Uncharacterized protein</fullName>
    </submittedName>
</protein>
<dbReference type="AlphaFoldDB" id="A0A0W0U7T1"/>
<dbReference type="PROSITE" id="PS51257">
    <property type="entry name" value="PROKAR_LIPOPROTEIN"/>
    <property type="match status" value="1"/>
</dbReference>
<dbReference type="Pfam" id="PF13488">
    <property type="entry name" value="Gly-zipper_Omp"/>
    <property type="match status" value="1"/>
</dbReference>